<keyword evidence="6" id="KW-1185">Reference proteome</keyword>
<proteinExistence type="predicted"/>
<evidence type="ECO:0000313" key="5">
    <source>
        <dbReference type="EMBL" id="SCB97369.1"/>
    </source>
</evidence>
<dbReference type="InterPro" id="IPR053987">
    <property type="entry name" value="MlrA-like_C"/>
</dbReference>
<evidence type="ECO:0000256" key="3">
    <source>
        <dbReference type="ARBA" id="ARBA00023163"/>
    </source>
</evidence>
<keyword evidence="2 5" id="KW-0238">DNA-binding</keyword>
<dbReference type="PROSITE" id="PS00552">
    <property type="entry name" value="HTH_MERR_1"/>
    <property type="match status" value="1"/>
</dbReference>
<dbReference type="Pfam" id="PF22267">
    <property type="entry name" value="MlrA_C"/>
    <property type="match status" value="1"/>
</dbReference>
<dbReference type="InterPro" id="IPR047057">
    <property type="entry name" value="MerR_fam"/>
</dbReference>
<keyword evidence="1" id="KW-0805">Transcription regulation</keyword>
<dbReference type="CDD" id="cd04763">
    <property type="entry name" value="HTH_MlrA-like"/>
    <property type="match status" value="1"/>
</dbReference>
<reference evidence="6" key="1">
    <citation type="submission" date="2016-08" db="EMBL/GenBank/DDBJ databases">
        <authorList>
            <person name="Varghese N."/>
            <person name="Submissions Spin"/>
        </authorList>
    </citation>
    <scope>NUCLEOTIDE SEQUENCE [LARGE SCALE GENOMIC DNA]</scope>
    <source>
        <strain evidence="6">REICA_142</strain>
    </source>
</reference>
<dbReference type="SUPFAM" id="SSF46955">
    <property type="entry name" value="Putative DNA-binding domain"/>
    <property type="match status" value="1"/>
</dbReference>
<organism evidence="5 6">
    <name type="scientific">Kosakonia oryziphila</name>
    <dbReference type="NCBI Taxonomy" id="1005667"/>
    <lineage>
        <taxon>Bacteria</taxon>
        <taxon>Pseudomonadati</taxon>
        <taxon>Pseudomonadota</taxon>
        <taxon>Gammaproteobacteria</taxon>
        <taxon>Enterobacterales</taxon>
        <taxon>Enterobacteriaceae</taxon>
        <taxon>Kosakonia</taxon>
    </lineage>
</organism>
<dbReference type="InterPro" id="IPR053988">
    <property type="entry name" value="MlrA-like_helical"/>
</dbReference>
<feature type="domain" description="HTH merR-type" evidence="4">
    <location>
        <begin position="60"/>
        <end position="129"/>
    </location>
</feature>
<dbReference type="EMBL" id="FMBC01000005">
    <property type="protein sequence ID" value="SCB97369.1"/>
    <property type="molecule type" value="Genomic_DNA"/>
</dbReference>
<dbReference type="PANTHER" id="PTHR30204:SF67">
    <property type="entry name" value="HTH-TYPE TRANSCRIPTIONAL REGULATOR MLRA-RELATED"/>
    <property type="match status" value="1"/>
</dbReference>
<protein>
    <submittedName>
        <fullName evidence="5">DNA-binding transcriptional regulator, MerR family</fullName>
    </submittedName>
</protein>
<dbReference type="Gene3D" id="1.10.1660.10">
    <property type="match status" value="1"/>
</dbReference>
<evidence type="ECO:0000256" key="1">
    <source>
        <dbReference type="ARBA" id="ARBA00023015"/>
    </source>
</evidence>
<dbReference type="PROSITE" id="PS50937">
    <property type="entry name" value="HTH_MERR_2"/>
    <property type="match status" value="1"/>
</dbReference>
<dbReference type="Pfam" id="PF13411">
    <property type="entry name" value="MerR_1"/>
    <property type="match status" value="1"/>
</dbReference>
<dbReference type="GO" id="GO:0003700">
    <property type="term" value="F:DNA-binding transcription factor activity"/>
    <property type="evidence" value="ECO:0007669"/>
    <property type="project" value="InterPro"/>
</dbReference>
<dbReference type="InterPro" id="IPR000551">
    <property type="entry name" value="MerR-type_HTH_dom"/>
</dbReference>
<evidence type="ECO:0000256" key="2">
    <source>
        <dbReference type="ARBA" id="ARBA00023125"/>
    </source>
</evidence>
<dbReference type="InterPro" id="IPR048225">
    <property type="entry name" value="MlrA-like_HTH"/>
</dbReference>
<dbReference type="InterPro" id="IPR009061">
    <property type="entry name" value="DNA-bd_dom_put_sf"/>
</dbReference>
<dbReference type="Pfam" id="PF22270">
    <property type="entry name" value="MlrA_helical"/>
    <property type="match status" value="1"/>
</dbReference>
<name>A0A1C4AS23_9ENTR</name>
<dbReference type="AlphaFoldDB" id="A0A1C4AS23"/>
<dbReference type="PANTHER" id="PTHR30204">
    <property type="entry name" value="REDOX-CYCLING DRUG-SENSING TRANSCRIPTIONAL ACTIVATOR SOXR"/>
    <property type="match status" value="1"/>
</dbReference>
<keyword evidence="3" id="KW-0804">Transcription</keyword>
<dbReference type="NCBIfam" id="NF011617">
    <property type="entry name" value="PRK15043.1"/>
    <property type="match status" value="1"/>
</dbReference>
<gene>
    <name evidence="5" type="ORF">GA0061070_100585</name>
</gene>
<evidence type="ECO:0000259" key="4">
    <source>
        <dbReference type="PROSITE" id="PS50937"/>
    </source>
</evidence>
<dbReference type="Proteomes" id="UP000198515">
    <property type="component" value="Unassembled WGS sequence"/>
</dbReference>
<dbReference type="GO" id="GO:0003677">
    <property type="term" value="F:DNA binding"/>
    <property type="evidence" value="ECO:0007669"/>
    <property type="project" value="UniProtKB-KW"/>
</dbReference>
<accession>A0A1C4AS23</accession>
<sequence length="300" mass="34535">MRFFEALQRNSKSCSVSQSLTREFTFCLPSRQFFADFSSRDHQRLQLKWEPVSKGETMALYTIGEVALLCDVNPVTLRAWQRRYGLLKPQRTDGGHRLFTESDIDRIREIKSWISNGVQVSKVQNLLSSEPEEVRDAWREQQETALRYLQQGNQQQLHQWIKEHERDYPASTLTSNLIMPLRHRLQNPQPALQAMLSLLDGILISHISGSLALARKKSGQDALVIGWNIHDTPRLWLEGWIASQQGWRVDVLAHSLSHLRPEMFDGQTLLVWCGESPTTAQLHQLLAWQENGHRVALLGI</sequence>
<evidence type="ECO:0000313" key="6">
    <source>
        <dbReference type="Proteomes" id="UP000198515"/>
    </source>
</evidence>
<dbReference type="SMART" id="SM00422">
    <property type="entry name" value="HTH_MERR"/>
    <property type="match status" value="1"/>
</dbReference>